<name>A0A2R4P308_9BACT</name>
<accession>A0A2R4P308</accession>
<dbReference type="EMBL" id="CP021643">
    <property type="protein sequence ID" value="AVX45055.1"/>
    <property type="molecule type" value="Genomic_DNA"/>
</dbReference>
<geneLocation type="plasmid" evidence="2">
    <name>picon</name>
</geneLocation>
<dbReference type="RefSeq" id="WP_107917358.1">
    <property type="nucleotide sequence ID" value="NZ_CP021643.1"/>
</dbReference>
<evidence type="ECO:0000313" key="1">
    <source>
        <dbReference type="EMBL" id="AVX45055.1"/>
    </source>
</evidence>
<keyword evidence="1" id="KW-0614">Plasmid</keyword>
<reference evidence="1 2" key="1">
    <citation type="journal article" date="2018" name="Emerg. Microbes Infect.">
        <title>Genomic analysis of oral Campylobacter concisus strains identified a potential bacterial molecular marker associated with active Crohn's disease.</title>
        <authorList>
            <person name="Liu F."/>
            <person name="Ma R."/>
            <person name="Tay C.Y.A."/>
            <person name="Octavia S."/>
            <person name="Lan R."/>
            <person name="Chung H.K.L."/>
            <person name="Riordan S.M."/>
            <person name="Grimm M.C."/>
            <person name="Leong R.W."/>
            <person name="Tanaka M.M."/>
            <person name="Connor S."/>
            <person name="Zhang L."/>
        </authorList>
    </citation>
    <scope>NUCLEOTIDE SEQUENCE [LARGE SCALE GENOMIC DNA]</scope>
    <source>
        <strain evidence="1 2">P2CDO4</strain>
        <plasmid evidence="1">pICON</plasmid>
    </source>
</reference>
<organism evidence="1 2">
    <name type="scientific">Campylobacter concisus</name>
    <dbReference type="NCBI Taxonomy" id="199"/>
    <lineage>
        <taxon>Bacteria</taxon>
        <taxon>Pseudomonadati</taxon>
        <taxon>Campylobacterota</taxon>
        <taxon>Epsilonproteobacteria</taxon>
        <taxon>Campylobacterales</taxon>
        <taxon>Campylobacteraceae</taxon>
        <taxon>Campylobacter</taxon>
    </lineage>
</organism>
<sequence>MRIVLTFTDDVSEIKPREVRNFCGSITEQKFNSIIMYHGNDAPPLIYKKPLKYAIEILFYENNFFAFQHLMERLEGHKNNFFGRKIKKIIPKEDGYMPPFYLGSQTIEYSTRTPIIITANKTEYNMKYYFEKNDKIQDYISYRIKRNLAYQLECYTKFKQDFENLVLNFKDFRVITERYKENINYIGLWANFTSNYQFPEMIGYKNGLGYGQLLQNTKIDIKK</sequence>
<proteinExistence type="predicted"/>
<dbReference type="AlphaFoldDB" id="A0A2R4P308"/>
<evidence type="ECO:0000313" key="2">
    <source>
        <dbReference type="Proteomes" id="UP000241854"/>
    </source>
</evidence>
<dbReference type="Proteomes" id="UP000241854">
    <property type="component" value="Plasmid pICON"/>
</dbReference>
<gene>
    <name evidence="1" type="ORF">CCS77_2049</name>
</gene>
<protein>
    <submittedName>
        <fullName evidence="1">Uncharacterized protein</fullName>
    </submittedName>
</protein>